<sequence>MAVSREELYAEVWAEPMTKVAARYGVSSSSLARICEQLNVPRPARGYWAQLDVGKAPAKPALADARPGDALEWTRGDEPKRVSRALPKPPAPPSPIPLRPRTPRGQVHPLIVGAREHFDGARQSDSGHLRPAKRLLVDLFVSNDTLDRALTTANTLFTALERHGYGVALAPRDQHLRRPAVDERSGGGRDRGGYGSWSPDRPTVVYVGTVAIGLTLFEVSEDVEVRYVDGKYVPVTQLPVARRRGSYAHDAWTHKRDMASGKLCLRASSPYAVATWEKDWREARKGELASKIPDIVQELESAAVTVAKLVEEGERRAEAQRQEWERQREQWRREEAERRRAQHVKESREQLAALIEAWSAAKQVESFFEDAERRAALLGDDERAVLLDRVKRARELLGSVDALQRFATWKAPDER</sequence>
<evidence type="ECO:0000313" key="4">
    <source>
        <dbReference type="Proteomes" id="UP001161325"/>
    </source>
</evidence>
<protein>
    <submittedName>
        <fullName evidence="3">Uncharacterized protein</fullName>
    </submittedName>
</protein>
<dbReference type="Proteomes" id="UP001161325">
    <property type="component" value="Unassembled WGS sequence"/>
</dbReference>
<feature type="coiled-coil region" evidence="1">
    <location>
        <begin position="307"/>
        <end position="346"/>
    </location>
</feature>
<keyword evidence="1" id="KW-0175">Coiled coil</keyword>
<accession>A0AA37Q739</accession>
<feature type="region of interest" description="Disordered" evidence="2">
    <location>
        <begin position="59"/>
        <end position="104"/>
    </location>
</feature>
<feature type="region of interest" description="Disordered" evidence="2">
    <location>
        <begin position="177"/>
        <end position="196"/>
    </location>
</feature>
<feature type="compositionally biased region" description="Pro residues" evidence="2">
    <location>
        <begin position="87"/>
        <end position="100"/>
    </location>
</feature>
<feature type="compositionally biased region" description="Basic and acidic residues" evidence="2">
    <location>
        <begin position="66"/>
        <end position="81"/>
    </location>
</feature>
<keyword evidence="4" id="KW-1185">Reference proteome</keyword>
<evidence type="ECO:0000313" key="3">
    <source>
        <dbReference type="EMBL" id="GLC27770.1"/>
    </source>
</evidence>
<organism evidence="3 4">
    <name type="scientific">Roseisolibacter agri</name>
    <dbReference type="NCBI Taxonomy" id="2014610"/>
    <lineage>
        <taxon>Bacteria</taxon>
        <taxon>Pseudomonadati</taxon>
        <taxon>Gemmatimonadota</taxon>
        <taxon>Gemmatimonadia</taxon>
        <taxon>Gemmatimonadales</taxon>
        <taxon>Gemmatimonadaceae</taxon>
        <taxon>Roseisolibacter</taxon>
    </lineage>
</organism>
<dbReference type="AlphaFoldDB" id="A0AA37Q739"/>
<reference evidence="3" key="1">
    <citation type="submission" date="2022-08" db="EMBL/GenBank/DDBJ databases">
        <title>Draft genome sequencing of Roseisolibacter agri AW1220.</title>
        <authorList>
            <person name="Tobiishi Y."/>
            <person name="Tonouchi A."/>
        </authorList>
    </citation>
    <scope>NUCLEOTIDE SEQUENCE</scope>
    <source>
        <strain evidence="3">AW1220</strain>
    </source>
</reference>
<evidence type="ECO:0000256" key="2">
    <source>
        <dbReference type="SAM" id="MobiDB-lite"/>
    </source>
</evidence>
<comment type="caution">
    <text evidence="3">The sequence shown here is derived from an EMBL/GenBank/DDBJ whole genome shotgun (WGS) entry which is preliminary data.</text>
</comment>
<name>A0AA37Q739_9BACT</name>
<proteinExistence type="predicted"/>
<dbReference type="EMBL" id="BRXS01000007">
    <property type="protein sequence ID" value="GLC27770.1"/>
    <property type="molecule type" value="Genomic_DNA"/>
</dbReference>
<gene>
    <name evidence="3" type="ORF">rosag_42830</name>
</gene>
<evidence type="ECO:0000256" key="1">
    <source>
        <dbReference type="SAM" id="Coils"/>
    </source>
</evidence>
<feature type="compositionally biased region" description="Basic and acidic residues" evidence="2">
    <location>
        <begin position="177"/>
        <end position="192"/>
    </location>
</feature>